<proteinExistence type="inferred from homology"/>
<sequence>MKWVRIKFWFGARDCVFNCAVCQFRPHQLGLFPCNQGQKFKMSQGGLERDIFGGSDSDLSEDERQIFRKRKEASRSESPHIRGDAGSDYNDEGTGKPLSSSLKFNKRKKSTGGTEGEGASGSTIPKKRRKRREKEREREPSVEVDKMQDLSPEERKRLELAQKIDSIVKPGKAGKRKKRKKGGDEEEIDMHADDEVNRLRQAMHAAADRDIEANANKQPAVSKLKMLSEVMDTLQKSSLAQSVLDNNLLEGVRRWLEPLPDKSLPALSIQNAFFEIMPKLDIETAVLKESGLGKIVLFYTKCKRVTPTIRRIADTLVANWSRPIVKRSASYRDRHVPVAEAEVSVRTEKLNKLLERAATLSNNGRGRKNAVRIPESSLGRYTVAPKSGNAGVSANVAADVERRKVNQERLRRMQRKLDTAKQKGSRT</sequence>
<name>A0A0B7FI36_THACB</name>
<evidence type="ECO:0000313" key="7">
    <source>
        <dbReference type="Proteomes" id="UP000059188"/>
    </source>
</evidence>
<dbReference type="Gene3D" id="1.20.930.10">
    <property type="entry name" value="Conserved domain common to transcription factors TFIIS, elongin A, CRSP70"/>
    <property type="match status" value="1"/>
</dbReference>
<dbReference type="STRING" id="1108050.A0A0B7FI36"/>
<feature type="region of interest" description="Disordered" evidence="4">
    <location>
        <begin position="401"/>
        <end position="427"/>
    </location>
</feature>
<feature type="compositionally biased region" description="Basic and acidic residues" evidence="4">
    <location>
        <begin position="401"/>
        <end position="421"/>
    </location>
</feature>
<evidence type="ECO:0000256" key="2">
    <source>
        <dbReference type="ARBA" id="ARBA00037992"/>
    </source>
</evidence>
<feature type="domain" description="TFIIS N-terminal" evidence="5">
    <location>
        <begin position="250"/>
        <end position="327"/>
    </location>
</feature>
<comment type="similarity">
    <text evidence="2">Belongs to the IWS1 family.</text>
</comment>
<dbReference type="PROSITE" id="PS51319">
    <property type="entry name" value="TFIIS_N"/>
    <property type="match status" value="1"/>
</dbReference>
<comment type="subcellular location">
    <subcellularLocation>
        <location evidence="3">Nucleus</location>
    </subcellularLocation>
</comment>
<feature type="region of interest" description="Disordered" evidence="4">
    <location>
        <begin position="68"/>
        <end position="187"/>
    </location>
</feature>
<dbReference type="Proteomes" id="UP000059188">
    <property type="component" value="Unassembled WGS sequence"/>
</dbReference>
<feature type="compositionally biased region" description="Basic and acidic residues" evidence="4">
    <location>
        <begin position="134"/>
        <end position="162"/>
    </location>
</feature>
<dbReference type="GO" id="GO:0016973">
    <property type="term" value="P:poly(A)+ mRNA export from nucleus"/>
    <property type="evidence" value="ECO:0007669"/>
    <property type="project" value="TreeGrafter"/>
</dbReference>
<evidence type="ECO:0000256" key="3">
    <source>
        <dbReference type="PROSITE-ProRule" id="PRU00649"/>
    </source>
</evidence>
<comment type="function">
    <text evidence="1">Transcription factor involved in RNA polymerase II transcription regulation. May function in both SPT15/TBP post-recruitment and recruitment steps of transcription.</text>
</comment>
<evidence type="ECO:0000256" key="4">
    <source>
        <dbReference type="SAM" id="MobiDB-lite"/>
    </source>
</evidence>
<dbReference type="InterPro" id="IPR035441">
    <property type="entry name" value="TFIIS/LEDGF_dom_sf"/>
</dbReference>
<dbReference type="EMBL" id="LN679101">
    <property type="protein sequence ID" value="CEL55842.1"/>
    <property type="molecule type" value="Genomic_DNA"/>
</dbReference>
<dbReference type="InterPro" id="IPR017923">
    <property type="entry name" value="TFIIS_N"/>
</dbReference>
<protein>
    <submittedName>
        <fullName evidence="6">Transcription factor IWS1</fullName>
    </submittedName>
</protein>
<dbReference type="Pfam" id="PF08711">
    <property type="entry name" value="Med26"/>
    <property type="match status" value="1"/>
</dbReference>
<reference evidence="6 7" key="1">
    <citation type="submission" date="2014-11" db="EMBL/GenBank/DDBJ databases">
        <authorList>
            <person name="Wibberg Daniel"/>
        </authorList>
    </citation>
    <scope>NUCLEOTIDE SEQUENCE [LARGE SCALE GENOMIC DNA]</scope>
    <source>
        <strain evidence="6">Rhizoctonia solani AG1-IB 7/3/14</strain>
    </source>
</reference>
<accession>A0A0B7FI36</accession>
<dbReference type="PANTHER" id="PTHR46010">
    <property type="entry name" value="PROTEIN IWS1 HOMOLOG"/>
    <property type="match status" value="1"/>
</dbReference>
<feature type="compositionally biased region" description="Basic residues" evidence="4">
    <location>
        <begin position="172"/>
        <end position="181"/>
    </location>
</feature>
<evidence type="ECO:0000256" key="1">
    <source>
        <dbReference type="ARBA" id="ARBA00037349"/>
    </source>
</evidence>
<dbReference type="OrthoDB" id="21124at2759"/>
<organism evidence="6 7">
    <name type="scientific">Thanatephorus cucumeris (strain AG1-IB / isolate 7/3/14)</name>
    <name type="common">Lettuce bottom rot fungus</name>
    <name type="synonym">Rhizoctonia solani</name>
    <dbReference type="NCBI Taxonomy" id="1108050"/>
    <lineage>
        <taxon>Eukaryota</taxon>
        <taxon>Fungi</taxon>
        <taxon>Dikarya</taxon>
        <taxon>Basidiomycota</taxon>
        <taxon>Agaricomycotina</taxon>
        <taxon>Agaricomycetes</taxon>
        <taxon>Cantharellales</taxon>
        <taxon>Ceratobasidiaceae</taxon>
        <taxon>Rhizoctonia</taxon>
        <taxon>Rhizoctonia solani AG-1</taxon>
    </lineage>
</organism>
<evidence type="ECO:0000313" key="6">
    <source>
        <dbReference type="EMBL" id="CEL55842.1"/>
    </source>
</evidence>
<keyword evidence="7" id="KW-1185">Reference proteome</keyword>
<dbReference type="GO" id="GO:0005634">
    <property type="term" value="C:nucleus"/>
    <property type="evidence" value="ECO:0007669"/>
    <property type="project" value="UniProtKB-SubCell"/>
</dbReference>
<keyword evidence="3" id="KW-0539">Nucleus</keyword>
<evidence type="ECO:0000259" key="5">
    <source>
        <dbReference type="PROSITE" id="PS51319"/>
    </source>
</evidence>
<dbReference type="AlphaFoldDB" id="A0A0B7FI36"/>
<dbReference type="PANTHER" id="PTHR46010:SF1">
    <property type="entry name" value="PROTEIN IWS1 HOMOLOG"/>
    <property type="match status" value="1"/>
</dbReference>
<feature type="compositionally biased region" description="Basic and acidic residues" evidence="4">
    <location>
        <begin position="73"/>
        <end position="85"/>
    </location>
</feature>
<gene>
    <name evidence="6" type="ORF">RSOLAG1IB_01854</name>
</gene>
<dbReference type="InterPro" id="IPR051037">
    <property type="entry name" value="RNAPII_TF_IWS1"/>
</dbReference>